<name>A0ABZ1YZZ1_9NOCA</name>
<evidence type="ECO:0000313" key="1">
    <source>
        <dbReference type="EMBL" id="WUV48870.1"/>
    </source>
</evidence>
<dbReference type="RefSeq" id="WP_329413303.1">
    <property type="nucleotide sequence ID" value="NZ_CP109441.1"/>
</dbReference>
<dbReference type="InterPro" id="IPR023509">
    <property type="entry name" value="DTD-like_sf"/>
</dbReference>
<proteinExistence type="predicted"/>
<protein>
    <submittedName>
        <fullName evidence="1">Uncharacterized protein</fullName>
    </submittedName>
</protein>
<gene>
    <name evidence="1" type="ORF">OG563_12145</name>
</gene>
<sequence length="169" mass="18147">MRGVGSRWRSFEYTLVAAGPCAVAVDPTTVGVTQRFVDCLVVRVVVEPGDCPLSAEAVRAIRYLCLVSEAAHIVIAGTPHCTTPRFMSAADPLDVLADTLDVLSDLAEQLAEYGERVHVMPFGWNVAWRAEKSARQWDLPSVTISPSGNVDVVPDSVGLGDRALACPVR</sequence>
<evidence type="ECO:0000313" key="2">
    <source>
        <dbReference type="Proteomes" id="UP001432062"/>
    </source>
</evidence>
<accession>A0ABZ1YZZ1</accession>
<organism evidence="1 2">
    <name type="scientific">Nocardia vinacea</name>
    <dbReference type="NCBI Taxonomy" id="96468"/>
    <lineage>
        <taxon>Bacteria</taxon>
        <taxon>Bacillati</taxon>
        <taxon>Actinomycetota</taxon>
        <taxon>Actinomycetes</taxon>
        <taxon>Mycobacteriales</taxon>
        <taxon>Nocardiaceae</taxon>
        <taxon>Nocardia</taxon>
    </lineage>
</organism>
<dbReference type="Proteomes" id="UP001432062">
    <property type="component" value="Chromosome"/>
</dbReference>
<dbReference type="EMBL" id="CP109441">
    <property type="protein sequence ID" value="WUV48870.1"/>
    <property type="molecule type" value="Genomic_DNA"/>
</dbReference>
<dbReference type="Gene3D" id="3.50.80.10">
    <property type="entry name" value="D-tyrosyl-tRNA(Tyr) deacylase"/>
    <property type="match status" value="1"/>
</dbReference>
<reference evidence="1" key="1">
    <citation type="submission" date="2022-10" db="EMBL/GenBank/DDBJ databases">
        <title>The complete genomes of actinobacterial strains from the NBC collection.</title>
        <authorList>
            <person name="Joergensen T.S."/>
            <person name="Alvarez Arevalo M."/>
            <person name="Sterndorff E.B."/>
            <person name="Faurdal D."/>
            <person name="Vuksanovic O."/>
            <person name="Mourched A.-S."/>
            <person name="Charusanti P."/>
            <person name="Shaw S."/>
            <person name="Blin K."/>
            <person name="Weber T."/>
        </authorList>
    </citation>
    <scope>NUCLEOTIDE SEQUENCE</scope>
    <source>
        <strain evidence="1">NBC_01482</strain>
    </source>
</reference>
<keyword evidence="2" id="KW-1185">Reference proteome</keyword>